<evidence type="ECO:0000313" key="5">
    <source>
        <dbReference type="Proteomes" id="UP001501371"/>
    </source>
</evidence>
<dbReference type="Gene3D" id="1.10.357.10">
    <property type="entry name" value="Tetracycline Repressor, domain 2"/>
    <property type="match status" value="1"/>
</dbReference>
<dbReference type="RefSeq" id="WP_344273607.1">
    <property type="nucleotide sequence ID" value="NZ_BAAAKV010000015.1"/>
</dbReference>
<proteinExistence type="predicted"/>
<dbReference type="InterPro" id="IPR001647">
    <property type="entry name" value="HTH_TetR"/>
</dbReference>
<dbReference type="SUPFAM" id="SSF46689">
    <property type="entry name" value="Homeodomain-like"/>
    <property type="match status" value="1"/>
</dbReference>
<evidence type="ECO:0000313" key="4">
    <source>
        <dbReference type="EMBL" id="GAA1164283.1"/>
    </source>
</evidence>
<keyword evidence="1 2" id="KW-0238">DNA-binding</keyword>
<evidence type="ECO:0000259" key="3">
    <source>
        <dbReference type="PROSITE" id="PS50977"/>
    </source>
</evidence>
<gene>
    <name evidence="4" type="ORF">GCM10009654_21320</name>
</gene>
<evidence type="ECO:0000256" key="2">
    <source>
        <dbReference type="PROSITE-ProRule" id="PRU00335"/>
    </source>
</evidence>
<feature type="DNA-binding region" description="H-T-H motif" evidence="2">
    <location>
        <begin position="34"/>
        <end position="53"/>
    </location>
</feature>
<feature type="domain" description="HTH tetR-type" evidence="3">
    <location>
        <begin position="11"/>
        <end position="71"/>
    </location>
</feature>
<reference evidence="4 5" key="1">
    <citation type="journal article" date="2019" name="Int. J. Syst. Evol. Microbiol.">
        <title>The Global Catalogue of Microorganisms (GCM) 10K type strain sequencing project: providing services to taxonomists for standard genome sequencing and annotation.</title>
        <authorList>
            <consortium name="The Broad Institute Genomics Platform"/>
            <consortium name="The Broad Institute Genome Sequencing Center for Infectious Disease"/>
            <person name="Wu L."/>
            <person name="Ma J."/>
        </authorList>
    </citation>
    <scope>NUCLEOTIDE SEQUENCE [LARGE SCALE GENOMIC DNA]</scope>
    <source>
        <strain evidence="4 5">JCM 12696</strain>
    </source>
</reference>
<organism evidence="4 5">
    <name type="scientific">Streptomyces hebeiensis</name>
    <dbReference type="NCBI Taxonomy" id="229486"/>
    <lineage>
        <taxon>Bacteria</taxon>
        <taxon>Bacillati</taxon>
        <taxon>Actinomycetota</taxon>
        <taxon>Actinomycetes</taxon>
        <taxon>Kitasatosporales</taxon>
        <taxon>Streptomycetaceae</taxon>
        <taxon>Streptomyces</taxon>
    </lineage>
</organism>
<name>A0ABN1UTN8_9ACTN</name>
<dbReference type="PROSITE" id="PS50977">
    <property type="entry name" value="HTH_TETR_2"/>
    <property type="match status" value="1"/>
</dbReference>
<dbReference type="Proteomes" id="UP001501371">
    <property type="component" value="Unassembled WGS sequence"/>
</dbReference>
<dbReference type="InterPro" id="IPR050109">
    <property type="entry name" value="HTH-type_TetR-like_transc_reg"/>
</dbReference>
<protein>
    <submittedName>
        <fullName evidence="4">TetR family transcriptional regulator</fullName>
    </submittedName>
</protein>
<dbReference type="EMBL" id="BAAAKV010000015">
    <property type="protein sequence ID" value="GAA1164283.1"/>
    <property type="molecule type" value="Genomic_DNA"/>
</dbReference>
<dbReference type="Pfam" id="PF00440">
    <property type="entry name" value="TetR_N"/>
    <property type="match status" value="1"/>
</dbReference>
<dbReference type="InterPro" id="IPR009057">
    <property type="entry name" value="Homeodomain-like_sf"/>
</dbReference>
<accession>A0ABN1UTN8</accession>
<dbReference type="PANTHER" id="PTHR30055">
    <property type="entry name" value="HTH-TYPE TRANSCRIPTIONAL REGULATOR RUTR"/>
    <property type="match status" value="1"/>
</dbReference>
<keyword evidence="5" id="KW-1185">Reference proteome</keyword>
<comment type="caution">
    <text evidence="4">The sequence shown here is derived from an EMBL/GenBank/DDBJ whole genome shotgun (WGS) entry which is preliminary data.</text>
</comment>
<evidence type="ECO:0000256" key="1">
    <source>
        <dbReference type="ARBA" id="ARBA00023125"/>
    </source>
</evidence>
<sequence length="188" mass="20754">MAGRRQVANDPDRKDRIVAAALEVIVDHGVHKTTHRLIAERADVPLGSLTYYFDGLAAILEAAFRRLSSTMSVHYRKVLSAATNRAEACEAVAELICGTGYATPREMTALFEMYAYGNHDDAVRALGRDWLLVSRESLAVHFSEATCRALDALIEGWPMHRDFEGAPLDRELVLATVRAVVDRLEGEG</sequence>
<dbReference type="PANTHER" id="PTHR30055:SF226">
    <property type="entry name" value="HTH-TYPE TRANSCRIPTIONAL REGULATOR PKSA"/>
    <property type="match status" value="1"/>
</dbReference>